<dbReference type="RefSeq" id="WP_266598760.1">
    <property type="nucleotide sequence ID" value="NZ_JAPHNL010000096.1"/>
</dbReference>
<feature type="domain" description="DUF4328" evidence="2">
    <location>
        <begin position="48"/>
        <end position="182"/>
    </location>
</feature>
<keyword evidence="1" id="KW-0812">Transmembrane</keyword>
<dbReference type="EMBL" id="JAPHNL010000096">
    <property type="protein sequence ID" value="MCX3060279.1"/>
    <property type="molecule type" value="Genomic_DNA"/>
</dbReference>
<dbReference type="Proteomes" id="UP001163064">
    <property type="component" value="Unassembled WGS sequence"/>
</dbReference>
<dbReference type="Pfam" id="PF14219">
    <property type="entry name" value="DUF4328"/>
    <property type="match status" value="1"/>
</dbReference>
<evidence type="ECO:0000313" key="3">
    <source>
        <dbReference type="EMBL" id="MCX3060279.1"/>
    </source>
</evidence>
<feature type="transmembrane region" description="Helical" evidence="1">
    <location>
        <begin position="130"/>
        <end position="149"/>
    </location>
</feature>
<feature type="transmembrane region" description="Helical" evidence="1">
    <location>
        <begin position="155"/>
        <end position="177"/>
    </location>
</feature>
<feature type="transmembrane region" description="Helical" evidence="1">
    <location>
        <begin position="51"/>
        <end position="71"/>
    </location>
</feature>
<protein>
    <submittedName>
        <fullName evidence="3">DUF4328 domain-containing protein</fullName>
    </submittedName>
</protein>
<evidence type="ECO:0000259" key="2">
    <source>
        <dbReference type="Pfam" id="PF14219"/>
    </source>
</evidence>
<gene>
    <name evidence="3" type="ORF">OFY01_11045</name>
</gene>
<evidence type="ECO:0000256" key="1">
    <source>
        <dbReference type="SAM" id="Phobius"/>
    </source>
</evidence>
<organism evidence="3 4">
    <name type="scientific">Streptomyces beihaiensis</name>
    <dbReference type="NCBI Taxonomy" id="2984495"/>
    <lineage>
        <taxon>Bacteria</taxon>
        <taxon>Bacillati</taxon>
        <taxon>Actinomycetota</taxon>
        <taxon>Actinomycetes</taxon>
        <taxon>Kitasatosporales</taxon>
        <taxon>Streptomycetaceae</taxon>
        <taxon>Streptomyces</taxon>
    </lineage>
</organism>
<name>A0ABT3TTB3_9ACTN</name>
<sequence>MTPATRKAPWFLARCAQAATAAAAVLDAFRTVALRDYYLHRTAAALHKSAMISMVFVYAMTLTLVLLLVWLDRCRSNARELSPQAALPSRGWTAGSWFIPVVNFFAGRKSVLAIGRASSTSWEGRRGTTLVNLWWGAWMGHVAVLAVVMRMAPGSMVVLVVAEALMIAAGVLLVLVIERITALQRDAFGASAPAVVGAQRS</sequence>
<keyword evidence="1" id="KW-1133">Transmembrane helix</keyword>
<accession>A0ABT3TTB3</accession>
<evidence type="ECO:0000313" key="4">
    <source>
        <dbReference type="Proteomes" id="UP001163064"/>
    </source>
</evidence>
<comment type="caution">
    <text evidence="3">The sequence shown here is derived from an EMBL/GenBank/DDBJ whole genome shotgun (WGS) entry which is preliminary data.</text>
</comment>
<dbReference type="InterPro" id="IPR025565">
    <property type="entry name" value="DUF4328"/>
</dbReference>
<proteinExistence type="predicted"/>
<reference evidence="3" key="1">
    <citation type="submission" date="2022-10" db="EMBL/GenBank/DDBJ databases">
        <title>Streptomyces beihaiensis sp. nov., a chitin degrading actinobacterium, isolated from shrimp pond soil.</title>
        <authorList>
            <person name="Xie J."/>
            <person name="Shen N."/>
        </authorList>
    </citation>
    <scope>NUCLEOTIDE SEQUENCE</scope>
    <source>
        <strain evidence="3">GXMU-J5</strain>
    </source>
</reference>
<keyword evidence="4" id="KW-1185">Reference proteome</keyword>
<keyword evidence="1" id="KW-0472">Membrane</keyword>